<dbReference type="VEuPathDB" id="FungiDB:NECHADRAFT_99841"/>
<dbReference type="InterPro" id="IPR046797">
    <property type="entry name" value="PDDEXK_12"/>
</dbReference>
<dbReference type="Pfam" id="PF20516">
    <property type="entry name" value="PDDEXK_12"/>
    <property type="match status" value="1"/>
</dbReference>
<dbReference type="eggNOG" id="ENOG502SSXD">
    <property type="taxonomic scope" value="Eukaryota"/>
</dbReference>
<feature type="region of interest" description="Disordered" evidence="1">
    <location>
        <begin position="88"/>
        <end position="136"/>
    </location>
</feature>
<dbReference type="Proteomes" id="UP000005206">
    <property type="component" value="Chromosome 3"/>
</dbReference>
<dbReference type="KEGG" id="nhe:NECHADRAFT_99841"/>
<feature type="region of interest" description="Disordered" evidence="1">
    <location>
        <begin position="39"/>
        <end position="75"/>
    </location>
</feature>
<dbReference type="GeneID" id="9664980"/>
<dbReference type="InParanoid" id="C7ZFC7"/>
<sequence length="465" mass="52296">MWRTLCSSLSANLAEETRGADTTIPMSGHSATAWLDTVLSGRDNHPDSVAADSSPHSKRRRLQPPTPETPQARTDDGTLIAPELEAPNQHLPDTHEEPQTSHSHDRQQTAPIDSSSPPPALPREDDESDISDDSWIVSADDQRFRVKKREIDMLDPVPPSLEALLKKIREFSNGVGILPSSARRRFNKLKDKQMEWARHGSKSNKHYSKERQGLGEIVSLEEVRKIVFRNVHYSYIEDPHGWRANMDMGVNNRVLSLAFERPDGYCTMLNPLQISMASISDKFNKGFGDEGMVDFCIYLYLDSERYAKERNEIDRLYESPAGTRINHTNFEPLTHFPLALSINTRGDVLDLGAWEAARWACLRSLMKDCTVDAWEGDPKPSLPEFLPAILVEDNDWDFVVTTHEGGNTTIWHQIKMGSTSSMQGVYQIIACLHLLRVGRGCLLAMAQRSASRVTSELSCPEIHAI</sequence>
<evidence type="ECO:0000259" key="2">
    <source>
        <dbReference type="Pfam" id="PF20516"/>
    </source>
</evidence>
<name>C7ZFC7_FUSV7</name>
<proteinExistence type="predicted"/>
<evidence type="ECO:0000313" key="3">
    <source>
        <dbReference type="EMBL" id="EEU37318.1"/>
    </source>
</evidence>
<feature type="compositionally biased region" description="Basic and acidic residues" evidence="1">
    <location>
        <begin position="92"/>
        <end position="107"/>
    </location>
</feature>
<dbReference type="AlphaFoldDB" id="C7ZFC7"/>
<dbReference type="RefSeq" id="XP_003043031.1">
    <property type="nucleotide sequence ID" value="XM_003042985.1"/>
</dbReference>
<dbReference type="HOGENOM" id="CLU_027219_0_1_1"/>
<dbReference type="EMBL" id="GG698923">
    <property type="protein sequence ID" value="EEU37318.1"/>
    <property type="molecule type" value="Genomic_DNA"/>
</dbReference>
<evidence type="ECO:0000313" key="4">
    <source>
        <dbReference type="Proteomes" id="UP000005206"/>
    </source>
</evidence>
<gene>
    <name evidence="3" type="ORF">NECHADRAFT_99841</name>
</gene>
<protein>
    <recommendedName>
        <fullName evidence="2">PD-(D/E)XK nuclease-like domain-containing protein</fullName>
    </recommendedName>
</protein>
<accession>C7ZFC7</accession>
<dbReference type="OrthoDB" id="5089856at2759"/>
<feature type="domain" description="PD-(D/E)XK nuclease-like" evidence="2">
    <location>
        <begin position="186"/>
        <end position="436"/>
    </location>
</feature>
<organism evidence="3 4">
    <name type="scientific">Fusarium vanettenii (strain ATCC MYA-4622 / CBS 123669 / FGSC 9596 / NRRL 45880 / 77-13-4)</name>
    <name type="common">Fusarium solani subsp. pisi</name>
    <dbReference type="NCBI Taxonomy" id="660122"/>
    <lineage>
        <taxon>Eukaryota</taxon>
        <taxon>Fungi</taxon>
        <taxon>Dikarya</taxon>
        <taxon>Ascomycota</taxon>
        <taxon>Pezizomycotina</taxon>
        <taxon>Sordariomycetes</taxon>
        <taxon>Hypocreomycetidae</taxon>
        <taxon>Hypocreales</taxon>
        <taxon>Nectriaceae</taxon>
        <taxon>Fusarium</taxon>
        <taxon>Fusarium solani species complex</taxon>
        <taxon>Fusarium vanettenii</taxon>
    </lineage>
</organism>
<evidence type="ECO:0000256" key="1">
    <source>
        <dbReference type="SAM" id="MobiDB-lite"/>
    </source>
</evidence>
<keyword evidence="4" id="KW-1185">Reference proteome</keyword>
<reference evidence="3 4" key="1">
    <citation type="journal article" date="2009" name="PLoS Genet.">
        <title>The genome of Nectria haematococca: contribution of supernumerary chromosomes to gene expansion.</title>
        <authorList>
            <person name="Coleman J.J."/>
            <person name="Rounsley S.D."/>
            <person name="Rodriguez-Carres M."/>
            <person name="Kuo A."/>
            <person name="Wasmann C.C."/>
            <person name="Grimwood J."/>
            <person name="Schmutz J."/>
            <person name="Taga M."/>
            <person name="White G.J."/>
            <person name="Zhou S."/>
            <person name="Schwartz D.C."/>
            <person name="Freitag M."/>
            <person name="Ma L.J."/>
            <person name="Danchin E.G."/>
            <person name="Henrissat B."/>
            <person name="Coutinho P.M."/>
            <person name="Nelson D.R."/>
            <person name="Straney D."/>
            <person name="Napoli C.A."/>
            <person name="Barker B.M."/>
            <person name="Gribskov M."/>
            <person name="Rep M."/>
            <person name="Kroken S."/>
            <person name="Molnar I."/>
            <person name="Rensing C."/>
            <person name="Kennell J.C."/>
            <person name="Zamora J."/>
            <person name="Farman M.L."/>
            <person name="Selker E.U."/>
            <person name="Salamov A."/>
            <person name="Shapiro H."/>
            <person name="Pangilinan J."/>
            <person name="Lindquist E."/>
            <person name="Lamers C."/>
            <person name="Grigoriev I.V."/>
            <person name="Geiser D.M."/>
            <person name="Covert S.F."/>
            <person name="Temporini E."/>
            <person name="Vanetten H.D."/>
        </authorList>
    </citation>
    <scope>NUCLEOTIDE SEQUENCE [LARGE SCALE GENOMIC DNA]</scope>
    <source>
        <strain evidence="4">ATCC MYA-4622 / CBS 123669 / FGSC 9596 / NRRL 45880 / 77-13-4</strain>
    </source>
</reference>